<gene>
    <name evidence="2" type="ORF">RDB_LOCUS111579</name>
</gene>
<comment type="caution">
    <text evidence="2">The sequence shown here is derived from an EMBL/GenBank/DDBJ whole genome shotgun (WGS) entry which is preliminary data.</text>
</comment>
<dbReference type="EMBL" id="CAJMWW010000114">
    <property type="protein sequence ID" value="CAE6445811.1"/>
    <property type="molecule type" value="Genomic_DNA"/>
</dbReference>
<evidence type="ECO:0000313" key="3">
    <source>
        <dbReference type="Proteomes" id="UP000663841"/>
    </source>
</evidence>
<feature type="compositionally biased region" description="Polar residues" evidence="1">
    <location>
        <begin position="121"/>
        <end position="130"/>
    </location>
</feature>
<proteinExistence type="predicted"/>
<reference evidence="2" key="1">
    <citation type="submission" date="2021-01" db="EMBL/GenBank/DDBJ databases">
        <authorList>
            <person name="Kaushik A."/>
        </authorList>
    </citation>
    <scope>NUCLEOTIDE SEQUENCE</scope>
    <source>
        <strain evidence="2">AG3-T5</strain>
    </source>
</reference>
<feature type="compositionally biased region" description="Low complexity" evidence="1">
    <location>
        <begin position="131"/>
        <end position="145"/>
    </location>
</feature>
<name>A0A8H3GEP1_9AGAM</name>
<dbReference type="AlphaFoldDB" id="A0A8H3GEP1"/>
<sequence>MLLVRAPGIRDKQNSLTPASSNKASSHHSQASSTPYLVLTTFFIYSIMGAPTHSPVMGGTNHTLVRCTATAPNRDTWFNALLWIISLFQLLISIGREVLSPSPSLIRQIRQPISGRLPSISRPTQVNSAHRVSSVSSEPSSRGPGAKTNDSAIEASSSALPSSYEQVALRTPSRHTITHDAGPSQPNASSSSLTVFYKPITRLLLYGANNEGNVFNADMMKFARACRRHLGSHSRVEDRISIGEIGLEFQMFFSQTNVRIQDMFIFGASGHGRIGDNLVTFCLSTNINIRIRVSCSQTRGSVTSLTCSPRTYSWLSTIFLSIVPLRYYLLLRKMLKNLIRHNQVFLDMCHAAMAAEQHGLYKIWPSDDLLSTFNLRDGALRPRTGPKVIVWTAAGRQGVAYFTRGKDSYMLSAICKILKANGPNITRRELYRRIMVHLESLNETLRQKNIAPQIPVIFSSVPDRDHVLDGYALQPLLLTDAPDIV</sequence>
<feature type="compositionally biased region" description="Polar residues" evidence="1">
    <location>
        <begin position="148"/>
        <end position="161"/>
    </location>
</feature>
<feature type="region of interest" description="Disordered" evidence="1">
    <location>
        <begin position="116"/>
        <end position="161"/>
    </location>
</feature>
<evidence type="ECO:0000256" key="1">
    <source>
        <dbReference type="SAM" id="MobiDB-lite"/>
    </source>
</evidence>
<protein>
    <submittedName>
        <fullName evidence="2">Uncharacterized protein</fullName>
    </submittedName>
</protein>
<accession>A0A8H3GEP1</accession>
<dbReference type="Proteomes" id="UP000663841">
    <property type="component" value="Unassembled WGS sequence"/>
</dbReference>
<organism evidence="2 3">
    <name type="scientific">Rhizoctonia solani</name>
    <dbReference type="NCBI Taxonomy" id="456999"/>
    <lineage>
        <taxon>Eukaryota</taxon>
        <taxon>Fungi</taxon>
        <taxon>Dikarya</taxon>
        <taxon>Basidiomycota</taxon>
        <taxon>Agaricomycotina</taxon>
        <taxon>Agaricomycetes</taxon>
        <taxon>Cantharellales</taxon>
        <taxon>Ceratobasidiaceae</taxon>
        <taxon>Rhizoctonia</taxon>
    </lineage>
</organism>
<evidence type="ECO:0000313" key="2">
    <source>
        <dbReference type="EMBL" id="CAE6445811.1"/>
    </source>
</evidence>